<proteinExistence type="inferred from homology"/>
<dbReference type="NCBIfam" id="TIGR00427">
    <property type="entry name" value="NAAT family transporter"/>
    <property type="match status" value="1"/>
</dbReference>
<evidence type="ECO:0000256" key="7">
    <source>
        <dbReference type="RuleBase" id="RU362048"/>
    </source>
</evidence>
<keyword evidence="3" id="KW-1003">Cell membrane</keyword>
<keyword evidence="9" id="KW-1185">Reference proteome</keyword>
<comment type="similarity">
    <text evidence="2 7">Belongs to the UPF0056 (MarC) family.</text>
</comment>
<evidence type="ECO:0000313" key="9">
    <source>
        <dbReference type="Proteomes" id="UP001597102"/>
    </source>
</evidence>
<dbReference type="Proteomes" id="UP001597102">
    <property type="component" value="Unassembled WGS sequence"/>
</dbReference>
<organism evidence="8 9">
    <name type="scientific">Methyloligella solikamskensis</name>
    <dbReference type="NCBI Taxonomy" id="1177756"/>
    <lineage>
        <taxon>Bacteria</taxon>
        <taxon>Pseudomonadati</taxon>
        <taxon>Pseudomonadota</taxon>
        <taxon>Alphaproteobacteria</taxon>
        <taxon>Hyphomicrobiales</taxon>
        <taxon>Hyphomicrobiaceae</taxon>
        <taxon>Methyloligella</taxon>
    </lineage>
</organism>
<evidence type="ECO:0000256" key="1">
    <source>
        <dbReference type="ARBA" id="ARBA00004651"/>
    </source>
</evidence>
<feature type="transmembrane region" description="Helical" evidence="7">
    <location>
        <begin position="43"/>
        <end position="68"/>
    </location>
</feature>
<keyword evidence="5 7" id="KW-1133">Transmembrane helix</keyword>
<feature type="transmembrane region" description="Helical" evidence="7">
    <location>
        <begin position="161"/>
        <end position="179"/>
    </location>
</feature>
<evidence type="ECO:0000256" key="3">
    <source>
        <dbReference type="ARBA" id="ARBA00022475"/>
    </source>
</evidence>
<dbReference type="InterPro" id="IPR002771">
    <property type="entry name" value="Multi_antbiot-R_MarC"/>
</dbReference>
<gene>
    <name evidence="8" type="ORF">ACFQ2F_14455</name>
</gene>
<sequence>MLLATLTPDFSEQERRWIAIRAVLIGTIILLGFVVVGNPVLRALGVSLAALQTAGGIILLAIGLRMVLSSTNGHRLSASENAEACAKSDDRSEIAVFPLAMPIIAGPGAMTSAIVLTASRHEFTDHMAVMVAVVAVMAVTLALLLAAEKIQDFLGVIARKVLVRIFDILLAALAMQSIFNGPGEAHLFR</sequence>
<evidence type="ECO:0000256" key="5">
    <source>
        <dbReference type="ARBA" id="ARBA00022989"/>
    </source>
</evidence>
<evidence type="ECO:0000256" key="2">
    <source>
        <dbReference type="ARBA" id="ARBA00009784"/>
    </source>
</evidence>
<evidence type="ECO:0000313" key="8">
    <source>
        <dbReference type="EMBL" id="MFD0988299.1"/>
    </source>
</evidence>
<accession>A0ABW3JDF0</accession>
<keyword evidence="6 7" id="KW-0472">Membrane</keyword>
<feature type="transmembrane region" description="Helical" evidence="7">
    <location>
        <begin position="127"/>
        <end position="147"/>
    </location>
</feature>
<evidence type="ECO:0000256" key="4">
    <source>
        <dbReference type="ARBA" id="ARBA00022692"/>
    </source>
</evidence>
<dbReference type="EMBL" id="JBHTJO010000002">
    <property type="protein sequence ID" value="MFD0988299.1"/>
    <property type="molecule type" value="Genomic_DNA"/>
</dbReference>
<feature type="transmembrane region" description="Helical" evidence="7">
    <location>
        <begin position="94"/>
        <end position="115"/>
    </location>
</feature>
<name>A0ABW3JDF0_9HYPH</name>
<dbReference type="Pfam" id="PF01914">
    <property type="entry name" value="MarC"/>
    <property type="match status" value="1"/>
</dbReference>
<comment type="caution">
    <text evidence="8">The sequence shown here is derived from an EMBL/GenBank/DDBJ whole genome shotgun (WGS) entry which is preliminary data.</text>
</comment>
<evidence type="ECO:0000256" key="6">
    <source>
        <dbReference type="ARBA" id="ARBA00023136"/>
    </source>
</evidence>
<keyword evidence="4 7" id="KW-0812">Transmembrane</keyword>
<dbReference type="RefSeq" id="WP_379091251.1">
    <property type="nucleotide sequence ID" value="NZ_JBHTJO010000002.1"/>
</dbReference>
<protein>
    <recommendedName>
        <fullName evidence="7">UPF0056 membrane protein</fullName>
    </recommendedName>
</protein>
<comment type="caution">
    <text evidence="7">Lacks conserved residue(s) required for the propagation of feature annotation.</text>
</comment>
<dbReference type="PANTHER" id="PTHR33508:SF1">
    <property type="entry name" value="UPF0056 MEMBRANE PROTEIN YHCE"/>
    <property type="match status" value="1"/>
</dbReference>
<feature type="transmembrane region" description="Helical" evidence="7">
    <location>
        <begin position="18"/>
        <end position="37"/>
    </location>
</feature>
<reference evidence="9" key="1">
    <citation type="journal article" date="2019" name="Int. J. Syst. Evol. Microbiol.">
        <title>The Global Catalogue of Microorganisms (GCM) 10K type strain sequencing project: providing services to taxonomists for standard genome sequencing and annotation.</title>
        <authorList>
            <consortium name="The Broad Institute Genomics Platform"/>
            <consortium name="The Broad Institute Genome Sequencing Center for Infectious Disease"/>
            <person name="Wu L."/>
            <person name="Ma J."/>
        </authorList>
    </citation>
    <scope>NUCLEOTIDE SEQUENCE [LARGE SCALE GENOMIC DNA]</scope>
    <source>
        <strain evidence="9">CCUG 61697</strain>
    </source>
</reference>
<dbReference type="PANTHER" id="PTHR33508">
    <property type="entry name" value="UPF0056 MEMBRANE PROTEIN YHCE"/>
    <property type="match status" value="1"/>
</dbReference>
<comment type="subcellular location">
    <subcellularLocation>
        <location evidence="1 7">Cell membrane</location>
        <topology evidence="1 7">Multi-pass membrane protein</topology>
    </subcellularLocation>
</comment>